<protein>
    <submittedName>
        <fullName evidence="1">Uncharacterized protein</fullName>
    </submittedName>
</protein>
<gene>
    <name evidence="1" type="ORF">H257_12195</name>
</gene>
<sequence length="222" mass="24748">MYPRSSRWLHRSSTVGYLAANSARACTSLARSSSNTHNAVIEFTTRLSTLLRPVTSTWNICVRIAWSSSCLSATSASRTHAFDTPCATRSRLRARAGSTNVLSKSPRSFTAVRSAYPRDVRMPWMKLSTTECRPLTWSPVASSMPKRRARKMWNTKSADVVASDCTPPRAAHRWCSRCTISRSTDLYRFNCDGPARALRSASWAWSYACPSSEGRIGPRRST</sequence>
<dbReference type="OrthoDB" id="9978233at2759"/>
<dbReference type="VEuPathDB" id="FungiDB:H257_12195"/>
<name>W4G1B6_APHAT</name>
<reference evidence="1" key="1">
    <citation type="submission" date="2013-12" db="EMBL/GenBank/DDBJ databases">
        <title>The Genome Sequence of Aphanomyces astaci APO3.</title>
        <authorList>
            <consortium name="The Broad Institute Genomics Platform"/>
            <person name="Russ C."/>
            <person name="Tyler B."/>
            <person name="van West P."/>
            <person name="Dieguez-Uribeondo J."/>
            <person name="Young S.K."/>
            <person name="Zeng Q."/>
            <person name="Gargeya S."/>
            <person name="Fitzgerald M."/>
            <person name="Abouelleil A."/>
            <person name="Alvarado L."/>
            <person name="Chapman S.B."/>
            <person name="Gainer-Dewar J."/>
            <person name="Goldberg J."/>
            <person name="Griggs A."/>
            <person name="Gujja S."/>
            <person name="Hansen M."/>
            <person name="Howarth C."/>
            <person name="Imamovic A."/>
            <person name="Ireland A."/>
            <person name="Larimer J."/>
            <person name="McCowan C."/>
            <person name="Murphy C."/>
            <person name="Pearson M."/>
            <person name="Poon T.W."/>
            <person name="Priest M."/>
            <person name="Roberts A."/>
            <person name="Saif S."/>
            <person name="Shea T."/>
            <person name="Sykes S."/>
            <person name="Wortman J."/>
            <person name="Nusbaum C."/>
            <person name="Birren B."/>
        </authorList>
    </citation>
    <scope>NUCLEOTIDE SEQUENCE [LARGE SCALE GENOMIC DNA]</scope>
    <source>
        <strain evidence="1">APO3</strain>
    </source>
</reference>
<dbReference type="GeneID" id="20814191"/>
<proteinExistence type="predicted"/>
<dbReference type="RefSeq" id="XP_009837625.1">
    <property type="nucleotide sequence ID" value="XM_009839323.1"/>
</dbReference>
<accession>W4G1B6</accession>
<organism evidence="1">
    <name type="scientific">Aphanomyces astaci</name>
    <name type="common">Crayfish plague agent</name>
    <dbReference type="NCBI Taxonomy" id="112090"/>
    <lineage>
        <taxon>Eukaryota</taxon>
        <taxon>Sar</taxon>
        <taxon>Stramenopiles</taxon>
        <taxon>Oomycota</taxon>
        <taxon>Saprolegniomycetes</taxon>
        <taxon>Saprolegniales</taxon>
        <taxon>Verrucalvaceae</taxon>
        <taxon>Aphanomyces</taxon>
    </lineage>
</organism>
<evidence type="ECO:0000313" key="1">
    <source>
        <dbReference type="EMBL" id="ETV72839.1"/>
    </source>
</evidence>
<dbReference type="AlphaFoldDB" id="W4G1B6"/>
<dbReference type="EMBL" id="KI913152">
    <property type="protein sequence ID" value="ETV72839.1"/>
    <property type="molecule type" value="Genomic_DNA"/>
</dbReference>